<dbReference type="Gene3D" id="3.40.50.720">
    <property type="entry name" value="NAD(P)-binding Rossmann-like Domain"/>
    <property type="match status" value="1"/>
</dbReference>
<dbReference type="Pfam" id="PF00107">
    <property type="entry name" value="ADH_zinc_N"/>
    <property type="match status" value="1"/>
</dbReference>
<dbReference type="STRING" id="1384459.GL4_0275"/>
<dbReference type="Gene3D" id="3.90.180.10">
    <property type="entry name" value="Medium-chain alcohol dehydrogenases, catalytic domain"/>
    <property type="match status" value="1"/>
</dbReference>
<dbReference type="SUPFAM" id="SSF50129">
    <property type="entry name" value="GroES-like"/>
    <property type="match status" value="1"/>
</dbReference>
<dbReference type="RefSeq" id="WP_045363696.1">
    <property type="nucleotide sequence ID" value="NZ_AP014648.1"/>
</dbReference>
<accession>A0A0A8JYS8</accession>
<dbReference type="KEGG" id="mcg:GL4_0275"/>
<evidence type="ECO:0000313" key="2">
    <source>
        <dbReference type="EMBL" id="BAQ15745.1"/>
    </source>
</evidence>
<dbReference type="PANTHER" id="PTHR43677">
    <property type="entry name" value="SHORT-CHAIN DEHYDROGENASE/REDUCTASE"/>
    <property type="match status" value="1"/>
</dbReference>
<name>A0A0A8JYS8_9HYPH</name>
<dbReference type="HOGENOM" id="CLU_026673_3_1_5"/>
<dbReference type="InterPro" id="IPR013154">
    <property type="entry name" value="ADH-like_N"/>
</dbReference>
<dbReference type="InterPro" id="IPR036291">
    <property type="entry name" value="NAD(P)-bd_dom_sf"/>
</dbReference>
<dbReference type="SMART" id="SM00829">
    <property type="entry name" value="PKS_ER"/>
    <property type="match status" value="1"/>
</dbReference>
<gene>
    <name evidence="2" type="ORF">GL4_0275</name>
</gene>
<dbReference type="GO" id="GO:0016491">
    <property type="term" value="F:oxidoreductase activity"/>
    <property type="evidence" value="ECO:0007669"/>
    <property type="project" value="InterPro"/>
</dbReference>
<protein>
    <submittedName>
        <fullName evidence="2">Putative Zn-dependent oxidoreductase PA5234</fullName>
    </submittedName>
</protein>
<dbReference type="SUPFAM" id="SSF51735">
    <property type="entry name" value="NAD(P)-binding Rossmann-fold domains"/>
    <property type="match status" value="1"/>
</dbReference>
<dbReference type="Pfam" id="PF08240">
    <property type="entry name" value="ADH_N"/>
    <property type="match status" value="1"/>
</dbReference>
<organism evidence="2 3">
    <name type="scientific">Methyloceanibacter caenitepidi</name>
    <dbReference type="NCBI Taxonomy" id="1384459"/>
    <lineage>
        <taxon>Bacteria</taxon>
        <taxon>Pseudomonadati</taxon>
        <taxon>Pseudomonadota</taxon>
        <taxon>Alphaproteobacteria</taxon>
        <taxon>Hyphomicrobiales</taxon>
        <taxon>Hyphomicrobiaceae</taxon>
        <taxon>Methyloceanibacter</taxon>
    </lineage>
</organism>
<dbReference type="InterPro" id="IPR013149">
    <property type="entry name" value="ADH-like_C"/>
</dbReference>
<feature type="domain" description="Enoyl reductase (ER)" evidence="1">
    <location>
        <begin position="10"/>
        <end position="322"/>
    </location>
</feature>
<dbReference type="EMBL" id="AP014648">
    <property type="protein sequence ID" value="BAQ15745.1"/>
    <property type="molecule type" value="Genomic_DNA"/>
</dbReference>
<evidence type="ECO:0000259" key="1">
    <source>
        <dbReference type="SMART" id="SM00829"/>
    </source>
</evidence>
<dbReference type="OrthoDB" id="7355832at2"/>
<keyword evidence="3" id="KW-1185">Reference proteome</keyword>
<reference evidence="2 3" key="1">
    <citation type="submission" date="2014-09" db="EMBL/GenBank/DDBJ databases">
        <title>Genome sequencing of Methyloceanibacter caenitepidi Gela4.</title>
        <authorList>
            <person name="Takeuchi M."/>
            <person name="Susumu S."/>
            <person name="Kamagata Y."/>
            <person name="Oshima K."/>
            <person name="Hattori M."/>
            <person name="Iwasaki W."/>
        </authorList>
    </citation>
    <scope>NUCLEOTIDE SEQUENCE [LARGE SCALE GENOMIC DNA]</scope>
    <source>
        <strain evidence="2 3">Gela4</strain>
    </source>
</reference>
<sequence>MRAVQFSEFSGIDALKLVEVADPAPKPGEVVVKVTAVGLNFFDTLVLRNKYQFTPRLPASPGGEIAGVVEALGDDVTDLTIGQRVMAHVGGNGCRERLAIDAARAIPIPDGVSDDVAAGVSVTYGTAMHGFKDRAKLQPGESVAVLGAAGGAGLAAVEIAKLMGAHVIAVASSEEKIALAMRHGADEGIDYETCDLKTALKERTAPGGLDVLYDCVGGDAAEPSLRALGWKGRYLVIGFASGDIPRLPLNVIMLKGCDVLGVFWTAFVDREPEAHRANTLQVLNWCREGRLAPHIHGTYSLAETKEALRVIQERKASGKVIVRPQE</sequence>
<dbReference type="PANTHER" id="PTHR43677:SF4">
    <property type="entry name" value="QUINONE OXIDOREDUCTASE-LIKE PROTEIN 2"/>
    <property type="match status" value="1"/>
</dbReference>
<dbReference type="CDD" id="cd08241">
    <property type="entry name" value="QOR1"/>
    <property type="match status" value="1"/>
</dbReference>
<dbReference type="InterPro" id="IPR011032">
    <property type="entry name" value="GroES-like_sf"/>
</dbReference>
<dbReference type="Proteomes" id="UP000031643">
    <property type="component" value="Chromosome"/>
</dbReference>
<proteinExistence type="predicted"/>
<evidence type="ECO:0000313" key="3">
    <source>
        <dbReference type="Proteomes" id="UP000031643"/>
    </source>
</evidence>
<dbReference type="InterPro" id="IPR020843">
    <property type="entry name" value="ER"/>
</dbReference>
<dbReference type="AlphaFoldDB" id="A0A0A8JYS8"/>
<dbReference type="InterPro" id="IPR051397">
    <property type="entry name" value="Zn-ADH-like_protein"/>
</dbReference>